<dbReference type="PROSITE" id="PS51375">
    <property type="entry name" value="PPR"/>
    <property type="match status" value="5"/>
</dbReference>
<dbReference type="InterPro" id="IPR046848">
    <property type="entry name" value="E_motif"/>
</dbReference>
<dbReference type="NCBIfam" id="TIGR00756">
    <property type="entry name" value="PPR"/>
    <property type="match status" value="5"/>
</dbReference>
<dbReference type="Gene3D" id="1.25.40.10">
    <property type="entry name" value="Tetratricopeptide repeat domain"/>
    <property type="match status" value="3"/>
</dbReference>
<dbReference type="PANTHER" id="PTHR24015:SF1854">
    <property type="entry name" value="OS07G0578800 PROTEIN"/>
    <property type="match status" value="1"/>
</dbReference>
<sequence>MIGGYLKNERYEETIELYREMRSNGVEVDGRTCTFALKACTKLLDFESGREIMRTAEENGVVNNCFFGSSTISFLVKFDRIDEARIIFDELLDRDVVCWNSMSGGYVQVGSFDMAFDLFFEMQACGIRPSLVTIAGLIQACIGIGSLRHGKCIHGLLNGFGMSCDILVVTSLIDMYGKLGDIESASQLFNEMPTKNLVSWNTMISGYVQNGLVSEAFSLFRELILSARVFDSGTMASLLQGCAQLSSLDNGKVLHGSVLRRGLESNIIITTALVDLYAKSGALKLASSVFDAMKEKNVISWTAMLMGLVQNGHADEAFPIFSQMQEERVDANAVTFVSLIHACAYTGSLKKGQSIHAYLTRQQFVLDEILRTALIDMYGKCGIKTADKLLSLDAMNHGIYVVLSNIYAEGGRWSEVDYIRDLMRKRGLRKTPGYSMIEVANIVHTFMAGDDSHPYWDEISSMVEDLRKQIEDSGYVPDTRCVLRNVDEKMKVRLLWGHSERLAIAFGLISTPSGSLIRITKNLRVCSDCHTVTKYISNIVRREIIVRDVNRFHHFVDGKCSCGDYW</sequence>
<evidence type="ECO:0000256" key="2">
    <source>
        <dbReference type="PROSITE-ProRule" id="PRU00708"/>
    </source>
</evidence>
<evidence type="ECO:0000256" key="1">
    <source>
        <dbReference type="ARBA" id="ARBA00022737"/>
    </source>
</evidence>
<evidence type="ECO:0000259" key="3">
    <source>
        <dbReference type="Pfam" id="PF14432"/>
    </source>
</evidence>
<dbReference type="InterPro" id="IPR032867">
    <property type="entry name" value="DYW_dom"/>
</dbReference>
<dbReference type="EMBL" id="KZ305034">
    <property type="protein sequence ID" value="PIA44639.1"/>
    <property type="molecule type" value="Genomic_DNA"/>
</dbReference>
<dbReference type="Pfam" id="PF20431">
    <property type="entry name" value="E_motif"/>
    <property type="match status" value="1"/>
</dbReference>
<dbReference type="InterPro" id="IPR011990">
    <property type="entry name" value="TPR-like_helical_dom_sf"/>
</dbReference>
<proteinExistence type="predicted"/>
<evidence type="ECO:0000313" key="5">
    <source>
        <dbReference type="Proteomes" id="UP000230069"/>
    </source>
</evidence>
<feature type="repeat" description="PPR" evidence="2">
    <location>
        <begin position="165"/>
        <end position="195"/>
    </location>
</feature>
<keyword evidence="1" id="KW-0677">Repeat</keyword>
<feature type="repeat" description="PPR" evidence="2">
    <location>
        <begin position="1"/>
        <end position="28"/>
    </location>
</feature>
<feature type="repeat" description="PPR" evidence="2">
    <location>
        <begin position="297"/>
        <end position="331"/>
    </location>
</feature>
<dbReference type="GO" id="GO:0003723">
    <property type="term" value="F:RNA binding"/>
    <property type="evidence" value="ECO:0007669"/>
    <property type="project" value="InterPro"/>
</dbReference>
<dbReference type="AlphaFoldDB" id="A0A2G5DMB0"/>
<dbReference type="Pfam" id="PF14432">
    <property type="entry name" value="DYW_deaminase"/>
    <property type="match status" value="1"/>
</dbReference>
<dbReference type="OrthoDB" id="185373at2759"/>
<dbReference type="Proteomes" id="UP000230069">
    <property type="component" value="Unassembled WGS sequence"/>
</dbReference>
<dbReference type="STRING" id="218851.A0A2G5DMB0"/>
<keyword evidence="5" id="KW-1185">Reference proteome</keyword>
<dbReference type="FunFam" id="1.25.40.10:FF:000073">
    <property type="entry name" value="Pentatricopeptide repeat-containing protein chloroplastic"/>
    <property type="match status" value="1"/>
</dbReference>
<organism evidence="4 5">
    <name type="scientific">Aquilegia coerulea</name>
    <name type="common">Rocky mountain columbine</name>
    <dbReference type="NCBI Taxonomy" id="218851"/>
    <lineage>
        <taxon>Eukaryota</taxon>
        <taxon>Viridiplantae</taxon>
        <taxon>Streptophyta</taxon>
        <taxon>Embryophyta</taxon>
        <taxon>Tracheophyta</taxon>
        <taxon>Spermatophyta</taxon>
        <taxon>Magnoliopsida</taxon>
        <taxon>Ranunculales</taxon>
        <taxon>Ranunculaceae</taxon>
        <taxon>Thalictroideae</taxon>
        <taxon>Aquilegia</taxon>
    </lineage>
</organism>
<gene>
    <name evidence="4" type="ORF">AQUCO_01700318v1</name>
</gene>
<dbReference type="Pfam" id="PF13041">
    <property type="entry name" value="PPR_2"/>
    <property type="match status" value="4"/>
</dbReference>
<dbReference type="GO" id="GO:0008270">
    <property type="term" value="F:zinc ion binding"/>
    <property type="evidence" value="ECO:0007669"/>
    <property type="project" value="InterPro"/>
</dbReference>
<reference evidence="4 5" key="1">
    <citation type="submission" date="2017-09" db="EMBL/GenBank/DDBJ databases">
        <title>WGS assembly of Aquilegia coerulea Goldsmith.</title>
        <authorList>
            <person name="Hodges S."/>
            <person name="Kramer E."/>
            <person name="Nordborg M."/>
            <person name="Tomkins J."/>
            <person name="Borevitz J."/>
            <person name="Derieg N."/>
            <person name="Yan J."/>
            <person name="Mihaltcheva S."/>
            <person name="Hayes R.D."/>
            <person name="Rokhsar D."/>
        </authorList>
    </citation>
    <scope>NUCLEOTIDE SEQUENCE [LARGE SCALE GENOMIC DNA]</scope>
    <source>
        <strain evidence="5">cv. Goldsmith</strain>
    </source>
</reference>
<evidence type="ECO:0000313" key="4">
    <source>
        <dbReference type="EMBL" id="PIA44639.1"/>
    </source>
</evidence>
<dbReference type="InParanoid" id="A0A2G5DMB0"/>
<dbReference type="FunFam" id="1.25.40.10:FF:000436">
    <property type="entry name" value="Pentatricopeptide repeat-containing protein At5g39350 family"/>
    <property type="match status" value="1"/>
</dbReference>
<dbReference type="PANTHER" id="PTHR24015">
    <property type="entry name" value="OS07G0578800 PROTEIN-RELATED"/>
    <property type="match status" value="1"/>
</dbReference>
<dbReference type="GO" id="GO:0009451">
    <property type="term" value="P:RNA modification"/>
    <property type="evidence" value="ECO:0007669"/>
    <property type="project" value="InterPro"/>
</dbReference>
<name>A0A2G5DMB0_AQUCA</name>
<feature type="repeat" description="PPR" evidence="2">
    <location>
        <begin position="196"/>
        <end position="226"/>
    </location>
</feature>
<dbReference type="InterPro" id="IPR002885">
    <property type="entry name" value="PPR_rpt"/>
</dbReference>
<accession>A0A2G5DMB0</accession>
<dbReference type="InterPro" id="IPR046960">
    <property type="entry name" value="PPR_At4g14850-like_plant"/>
</dbReference>
<feature type="domain" description="DYW" evidence="3">
    <location>
        <begin position="474"/>
        <end position="566"/>
    </location>
</feature>
<protein>
    <recommendedName>
        <fullName evidence="3">DYW domain-containing protein</fullName>
    </recommendedName>
</protein>
<feature type="repeat" description="PPR" evidence="2">
    <location>
        <begin position="95"/>
        <end position="129"/>
    </location>
</feature>